<protein>
    <submittedName>
        <fullName evidence="1">Uncharacterized protein</fullName>
    </submittedName>
</protein>
<dbReference type="AlphaFoldDB" id="A0A0E9QSZ0"/>
<organism evidence="1">
    <name type="scientific">Anguilla anguilla</name>
    <name type="common">European freshwater eel</name>
    <name type="synonym">Muraena anguilla</name>
    <dbReference type="NCBI Taxonomy" id="7936"/>
    <lineage>
        <taxon>Eukaryota</taxon>
        <taxon>Metazoa</taxon>
        <taxon>Chordata</taxon>
        <taxon>Craniata</taxon>
        <taxon>Vertebrata</taxon>
        <taxon>Euteleostomi</taxon>
        <taxon>Actinopterygii</taxon>
        <taxon>Neopterygii</taxon>
        <taxon>Teleostei</taxon>
        <taxon>Anguilliformes</taxon>
        <taxon>Anguillidae</taxon>
        <taxon>Anguilla</taxon>
    </lineage>
</organism>
<dbReference type="EMBL" id="GBXM01089212">
    <property type="protein sequence ID" value="JAH19365.1"/>
    <property type="molecule type" value="Transcribed_RNA"/>
</dbReference>
<evidence type="ECO:0000313" key="1">
    <source>
        <dbReference type="EMBL" id="JAH19365.1"/>
    </source>
</evidence>
<name>A0A0E9QSZ0_ANGAN</name>
<reference evidence="1" key="2">
    <citation type="journal article" date="2015" name="Fish Shellfish Immunol.">
        <title>Early steps in the European eel (Anguilla anguilla)-Vibrio vulnificus interaction in the gills: Role of the RtxA13 toxin.</title>
        <authorList>
            <person name="Callol A."/>
            <person name="Pajuelo D."/>
            <person name="Ebbesson L."/>
            <person name="Teles M."/>
            <person name="MacKenzie S."/>
            <person name="Amaro C."/>
        </authorList>
    </citation>
    <scope>NUCLEOTIDE SEQUENCE</scope>
</reference>
<accession>A0A0E9QSZ0</accession>
<reference evidence="1" key="1">
    <citation type="submission" date="2014-11" db="EMBL/GenBank/DDBJ databases">
        <authorList>
            <person name="Amaro Gonzalez C."/>
        </authorList>
    </citation>
    <scope>NUCLEOTIDE SEQUENCE</scope>
</reference>
<proteinExistence type="predicted"/>
<sequence>MLVACLSSYCVRNTVLSFRNFCKLLHPWSCLLLKPGHDRLQDRSTTAPILPSSLC</sequence>